<evidence type="ECO:0008006" key="5">
    <source>
        <dbReference type="Google" id="ProtNLM"/>
    </source>
</evidence>
<feature type="signal peptide" evidence="2">
    <location>
        <begin position="1"/>
        <end position="19"/>
    </location>
</feature>
<evidence type="ECO:0000313" key="3">
    <source>
        <dbReference type="EMBL" id="GAA0398848.1"/>
    </source>
</evidence>
<keyword evidence="4" id="KW-1185">Reference proteome</keyword>
<accession>A0ABP3IDI3</accession>
<feature type="compositionally biased region" description="Basic and acidic residues" evidence="1">
    <location>
        <begin position="263"/>
        <end position="278"/>
    </location>
</feature>
<gene>
    <name evidence="3" type="ORF">GCM10009093_26760</name>
</gene>
<dbReference type="EMBL" id="BAAAEJ010000009">
    <property type="protein sequence ID" value="GAA0398848.1"/>
    <property type="molecule type" value="Genomic_DNA"/>
</dbReference>
<proteinExistence type="predicted"/>
<protein>
    <recommendedName>
        <fullName evidence="5">TonB C-terminal domain-containing protein</fullName>
    </recommendedName>
</protein>
<organism evidence="3 4">
    <name type="scientific">Brevundimonas terrae</name>
    <dbReference type="NCBI Taxonomy" id="363631"/>
    <lineage>
        <taxon>Bacteria</taxon>
        <taxon>Pseudomonadati</taxon>
        <taxon>Pseudomonadota</taxon>
        <taxon>Alphaproteobacteria</taxon>
        <taxon>Caulobacterales</taxon>
        <taxon>Caulobacteraceae</taxon>
        <taxon>Brevundimonas</taxon>
    </lineage>
</organism>
<feature type="chain" id="PRO_5045117804" description="TonB C-terminal domain-containing protein" evidence="2">
    <location>
        <begin position="20"/>
        <end position="287"/>
    </location>
</feature>
<evidence type="ECO:0000256" key="1">
    <source>
        <dbReference type="SAM" id="MobiDB-lite"/>
    </source>
</evidence>
<dbReference type="RefSeq" id="WP_167178182.1">
    <property type="nucleotide sequence ID" value="NZ_BAAAEJ010000009.1"/>
</dbReference>
<sequence>MFSLSWVAAFVGLFLASHEATQETAVPPRVSWLNPPQVTPDDYPVVATYLNVRGNAAVTCIANADGYVRECVATAYPEGFGFEQTAIEIAKRGQLKANWDGDTPENLTFSFNIPFGDNFDELLPPSVPWDGPEPTDDQLSLAKNIVEHIKSINGHVPFEGKIPKEIKAALASELAPENAAFLNETINSHGLTETENEALSIRMYARMLTFSEVENRIERIIDFSDPQVRARMIRAEGGEGWNSAGWRINNAYCSRYDCTTRRAEEPETPSHWHPRDDEPFPPYQGAD</sequence>
<reference evidence="4" key="1">
    <citation type="journal article" date="2019" name="Int. J. Syst. Evol. Microbiol.">
        <title>The Global Catalogue of Microorganisms (GCM) 10K type strain sequencing project: providing services to taxonomists for standard genome sequencing and annotation.</title>
        <authorList>
            <consortium name="The Broad Institute Genomics Platform"/>
            <consortium name="The Broad Institute Genome Sequencing Center for Infectious Disease"/>
            <person name="Wu L."/>
            <person name="Ma J."/>
        </authorList>
    </citation>
    <scope>NUCLEOTIDE SEQUENCE [LARGE SCALE GENOMIC DNA]</scope>
    <source>
        <strain evidence="4">JCM 13476</strain>
    </source>
</reference>
<keyword evidence="2" id="KW-0732">Signal</keyword>
<name>A0ABP3IDI3_9CAUL</name>
<comment type="caution">
    <text evidence="3">The sequence shown here is derived from an EMBL/GenBank/DDBJ whole genome shotgun (WGS) entry which is preliminary data.</text>
</comment>
<dbReference type="SUPFAM" id="SSF74653">
    <property type="entry name" value="TolA/TonB C-terminal domain"/>
    <property type="match status" value="1"/>
</dbReference>
<dbReference type="Proteomes" id="UP001500791">
    <property type="component" value="Unassembled WGS sequence"/>
</dbReference>
<feature type="region of interest" description="Disordered" evidence="1">
    <location>
        <begin position="263"/>
        <end position="287"/>
    </location>
</feature>
<evidence type="ECO:0000313" key="4">
    <source>
        <dbReference type="Proteomes" id="UP001500791"/>
    </source>
</evidence>
<evidence type="ECO:0000256" key="2">
    <source>
        <dbReference type="SAM" id="SignalP"/>
    </source>
</evidence>